<accession>A0A7Y9RUB1</accession>
<dbReference type="Gene3D" id="3.10.20.30">
    <property type="match status" value="1"/>
</dbReference>
<evidence type="ECO:0000313" key="2">
    <source>
        <dbReference type="Proteomes" id="UP000544110"/>
    </source>
</evidence>
<sequence length="89" mass="9409">MSQTITLRYWAAAKAAAGTDADEVAVDGPVTLSRLLLEARRLHPEGRLPGVLEVCSVLVEDRPVASDDPAEVLVQPGETVQFLPPFAGG</sequence>
<dbReference type="InterPro" id="IPR016155">
    <property type="entry name" value="Mopterin_synth/thiamin_S_b"/>
</dbReference>
<organism evidence="1 2">
    <name type="scientific">Nocardioides perillae</name>
    <dbReference type="NCBI Taxonomy" id="1119534"/>
    <lineage>
        <taxon>Bacteria</taxon>
        <taxon>Bacillati</taxon>
        <taxon>Actinomycetota</taxon>
        <taxon>Actinomycetes</taxon>
        <taxon>Propionibacteriales</taxon>
        <taxon>Nocardioidaceae</taxon>
        <taxon>Nocardioides</taxon>
    </lineage>
</organism>
<dbReference type="InterPro" id="IPR003749">
    <property type="entry name" value="ThiS/MoaD-like"/>
</dbReference>
<dbReference type="Pfam" id="PF02597">
    <property type="entry name" value="ThiS"/>
    <property type="match status" value="1"/>
</dbReference>
<proteinExistence type="predicted"/>
<dbReference type="InterPro" id="IPR012675">
    <property type="entry name" value="Beta-grasp_dom_sf"/>
</dbReference>
<keyword evidence="2" id="KW-1185">Reference proteome</keyword>
<dbReference type="CDD" id="cd17040">
    <property type="entry name" value="Ubl_MoaD_like"/>
    <property type="match status" value="1"/>
</dbReference>
<name>A0A7Y9RUB1_9ACTN</name>
<dbReference type="RefSeq" id="WP_179517250.1">
    <property type="nucleotide sequence ID" value="NZ_JACCAC010000001.1"/>
</dbReference>
<protein>
    <submittedName>
        <fullName evidence="1">Molybdopterin converting factor small subunit</fullName>
    </submittedName>
</protein>
<dbReference type="SUPFAM" id="SSF54285">
    <property type="entry name" value="MoaD/ThiS"/>
    <property type="match status" value="1"/>
</dbReference>
<dbReference type="AlphaFoldDB" id="A0A7Y9RUB1"/>
<evidence type="ECO:0000313" key="1">
    <source>
        <dbReference type="EMBL" id="NYG54677.1"/>
    </source>
</evidence>
<comment type="caution">
    <text evidence="1">The sequence shown here is derived from an EMBL/GenBank/DDBJ whole genome shotgun (WGS) entry which is preliminary data.</text>
</comment>
<gene>
    <name evidence="1" type="ORF">BJ989_000981</name>
</gene>
<dbReference type="Proteomes" id="UP000544110">
    <property type="component" value="Unassembled WGS sequence"/>
</dbReference>
<dbReference type="EMBL" id="JACCAC010000001">
    <property type="protein sequence ID" value="NYG54677.1"/>
    <property type="molecule type" value="Genomic_DNA"/>
</dbReference>
<reference evidence="1 2" key="1">
    <citation type="submission" date="2020-07" db="EMBL/GenBank/DDBJ databases">
        <title>Sequencing the genomes of 1000 actinobacteria strains.</title>
        <authorList>
            <person name="Klenk H.-P."/>
        </authorList>
    </citation>
    <scope>NUCLEOTIDE SEQUENCE [LARGE SCALE GENOMIC DNA]</scope>
    <source>
        <strain evidence="1 2">DSM 24552</strain>
    </source>
</reference>